<evidence type="ECO:0000256" key="2">
    <source>
        <dbReference type="ARBA" id="ARBA00023043"/>
    </source>
</evidence>
<dbReference type="InterPro" id="IPR052089">
    <property type="entry name" value="Ankyrin-BTB/POZ_domain"/>
</dbReference>
<dbReference type="PROSITE" id="PS50088">
    <property type="entry name" value="ANK_REPEAT"/>
    <property type="match status" value="2"/>
</dbReference>
<dbReference type="GeneTree" id="ENSGT00940000157661"/>
<dbReference type="Proteomes" id="UP000694397">
    <property type="component" value="Chromosome 11"/>
</dbReference>
<evidence type="ECO:0000256" key="4">
    <source>
        <dbReference type="SAM" id="MobiDB-lite"/>
    </source>
</evidence>
<dbReference type="SMART" id="SM00225">
    <property type="entry name" value="BTB"/>
    <property type="match status" value="1"/>
</dbReference>
<dbReference type="InterPro" id="IPR002110">
    <property type="entry name" value="Ankyrin_rpt"/>
</dbReference>
<dbReference type="InterPro" id="IPR036770">
    <property type="entry name" value="Ankyrin_rpt-contain_sf"/>
</dbReference>
<feature type="domain" description="BTB" evidence="5">
    <location>
        <begin position="822"/>
        <end position="876"/>
    </location>
</feature>
<dbReference type="SUPFAM" id="SSF54695">
    <property type="entry name" value="POZ domain"/>
    <property type="match status" value="1"/>
</dbReference>
<evidence type="ECO:0000313" key="7">
    <source>
        <dbReference type="Proteomes" id="UP000694397"/>
    </source>
</evidence>
<dbReference type="GO" id="GO:0046982">
    <property type="term" value="F:protein heterodimerization activity"/>
    <property type="evidence" value="ECO:0007669"/>
    <property type="project" value="InterPro"/>
</dbReference>
<dbReference type="CDD" id="cd22913">
    <property type="entry name" value="HFD_ABTB2-like"/>
    <property type="match status" value="1"/>
</dbReference>
<gene>
    <name evidence="6" type="primary">ABTB2</name>
    <name evidence="6" type="synonym">LOC108934546</name>
</gene>
<dbReference type="PANTHER" id="PTHR46071:SF3">
    <property type="entry name" value="ANKYRIN REPEAT AND BTB_POZ DOMAIN-CONTAINING PROTEIN 2"/>
    <property type="match status" value="1"/>
</dbReference>
<proteinExistence type="predicted"/>
<evidence type="ECO:0000256" key="3">
    <source>
        <dbReference type="PROSITE-ProRule" id="PRU00023"/>
    </source>
</evidence>
<dbReference type="FunFam" id="3.30.710.10:FF:000030">
    <property type="entry name" value="Ankyrin repeat and BTB/POZ domain-containing protein BTBD11"/>
    <property type="match status" value="1"/>
</dbReference>
<keyword evidence="7" id="KW-1185">Reference proteome</keyword>
<reference evidence="6 7" key="1">
    <citation type="submission" date="2019-04" db="EMBL/GenBank/DDBJ databases">
        <authorList>
            <consortium name="Wellcome Sanger Institute Data Sharing"/>
        </authorList>
    </citation>
    <scope>NUCLEOTIDE SEQUENCE [LARGE SCALE GENOMIC DNA]</scope>
</reference>
<dbReference type="Gene3D" id="3.30.710.10">
    <property type="entry name" value="Potassium Channel Kv1.1, Chain A"/>
    <property type="match status" value="1"/>
</dbReference>
<dbReference type="SMART" id="SM00248">
    <property type="entry name" value="ANK"/>
    <property type="match status" value="4"/>
</dbReference>
<dbReference type="Gene3D" id="1.10.20.10">
    <property type="entry name" value="Histone, subunit A"/>
    <property type="match status" value="1"/>
</dbReference>
<dbReference type="InterPro" id="IPR059008">
    <property type="entry name" value="ABTB2/3_histone"/>
</dbReference>
<dbReference type="Gene3D" id="1.25.40.20">
    <property type="entry name" value="Ankyrin repeat-containing domain"/>
    <property type="match status" value="1"/>
</dbReference>
<evidence type="ECO:0000313" key="6">
    <source>
        <dbReference type="Ensembl" id="ENSSFOP00015063574.1"/>
    </source>
</evidence>
<feature type="repeat" description="ANK" evidence="3">
    <location>
        <begin position="574"/>
        <end position="606"/>
    </location>
</feature>
<dbReference type="SUPFAM" id="SSF48403">
    <property type="entry name" value="Ankyrin repeat"/>
    <property type="match status" value="1"/>
</dbReference>
<reference evidence="6" key="2">
    <citation type="submission" date="2025-08" db="UniProtKB">
        <authorList>
            <consortium name="Ensembl"/>
        </authorList>
    </citation>
    <scope>IDENTIFICATION</scope>
</reference>
<dbReference type="Pfam" id="PF00651">
    <property type="entry name" value="BTB"/>
    <property type="match status" value="1"/>
</dbReference>
<dbReference type="Pfam" id="PF12796">
    <property type="entry name" value="Ank_2"/>
    <property type="match status" value="1"/>
</dbReference>
<dbReference type="Ensembl" id="ENSSFOT00015076272.1">
    <property type="protein sequence ID" value="ENSSFOP00015063574.1"/>
    <property type="gene ID" value="ENSSFOG00015011282.2"/>
</dbReference>
<evidence type="ECO:0000259" key="5">
    <source>
        <dbReference type="PROSITE" id="PS50097"/>
    </source>
</evidence>
<dbReference type="Pfam" id="PF26281">
    <property type="entry name" value="Histone_ABTB"/>
    <property type="match status" value="1"/>
</dbReference>
<dbReference type="SUPFAM" id="SSF47113">
    <property type="entry name" value="Histone-fold"/>
    <property type="match status" value="2"/>
</dbReference>
<organism evidence="6 7">
    <name type="scientific">Scleropages formosus</name>
    <name type="common">Asian bonytongue</name>
    <name type="synonym">Osteoglossum formosum</name>
    <dbReference type="NCBI Taxonomy" id="113540"/>
    <lineage>
        <taxon>Eukaryota</taxon>
        <taxon>Metazoa</taxon>
        <taxon>Chordata</taxon>
        <taxon>Craniata</taxon>
        <taxon>Vertebrata</taxon>
        <taxon>Euteleostomi</taxon>
        <taxon>Actinopterygii</taxon>
        <taxon>Neopterygii</taxon>
        <taxon>Teleostei</taxon>
        <taxon>Osteoglossocephala</taxon>
        <taxon>Osteoglossomorpha</taxon>
        <taxon>Osteoglossiformes</taxon>
        <taxon>Osteoglossidae</taxon>
        <taxon>Scleropages</taxon>
    </lineage>
</organism>
<keyword evidence="1" id="KW-0677">Repeat</keyword>
<feature type="repeat" description="ANK" evidence="3">
    <location>
        <begin position="489"/>
        <end position="521"/>
    </location>
</feature>
<evidence type="ECO:0000256" key="1">
    <source>
        <dbReference type="ARBA" id="ARBA00022737"/>
    </source>
</evidence>
<name>A0A8D0CEY1_SCLFO</name>
<accession>A0A8D0CEY1</accession>
<dbReference type="PANTHER" id="PTHR46071">
    <property type="entry name" value="ANKYRIN REPEAT AND BTB/POZ DOMAIN-CONTAINING"/>
    <property type="match status" value="1"/>
</dbReference>
<dbReference type="AlphaFoldDB" id="A0A8D0CEY1"/>
<dbReference type="InterPro" id="IPR000210">
    <property type="entry name" value="BTB/POZ_dom"/>
</dbReference>
<sequence>MAGISNMRTLEDLTLDSGYGAGESCRSLSLSSSSKSTPHTTMSAPRRGTWWYHSGSMKSRNSSWDTVSSALQEDAEDIFSKCPRLPDLEEFPWTDEEVGEVLLGKVAGPDRAAFSGEAVRRLSALLRRALVRVSREAQRLSITHCSCGRAEVQSAVRLVLSRELADTCLSAAVRALSLWSMSAGDRQRRGKSARCGLALSAGRFFRWMVDTRVSVRVQQHGAICLAACVESLAEEVGRRVLIAAAAAADDAGGSVAAEALEGAVNNDPELWGVLQNYEHLICGKNASGVLSLPAHFSSYAGDQHGGTESQGDAYAHLELRTLEQSLLATCVGSISELSDLVSRAMRHMQRLSSTCPAASPSRHAHQQPVSWSPDALHTLYYFLRCPQMESMENPNLDPPRMALSKERPFLLLPPLMEWMRVAIVHAEHRRSRLVDGDDVRQTARLLLPGLDCEPRQLKPIALTSVFLYRKNHDVGRTHSANSFLSLRPQGMTPLMYACSAGDEALVQMLIDAGANLDVAVPGCSPRHPSVHPSSRHCVALTFAVLHGHISVVQLLLDAGAHVEGAPMQNGQGCSAETPLQLSSAAGNYEMVSLLLARGADPMLKPRGGDVLTSSLHEEMNCFSQAAAHGHRNVLRKLLTQPQRAKDDVLSLEEILAEGVEGREGGGSERSTPPSPGALAPAEVPRLCKTRLKALQEAAYHSAEHGYLDVTMELRALGVPWELHVWLESLRSAHQQSRAEVTLSLLKDFTTIREEQYSEELLRLGLPLMFTILRTSKNDAINQQLGSIFSHCYGSAPLPGIPELKANLSSQLDPQFLNNKEMSDVTFLVEGKPFYAHGVLLITASDRSDTASGCRTIEISDIKYDIFQMMMRYLYSGGRESVRANVPDVLELLSVANLFRLGALQRHCEVVCAESIDLENAVSIYKTAKTHGACELAEFCEKFFLRNLGVLLEQEAFCRLLLGSGGSRAARRESLLGALEVTLVERMRSLYAAFTG</sequence>
<reference evidence="6" key="3">
    <citation type="submission" date="2025-09" db="UniProtKB">
        <authorList>
            <consortium name="Ensembl"/>
        </authorList>
    </citation>
    <scope>IDENTIFICATION</scope>
</reference>
<feature type="region of interest" description="Disordered" evidence="4">
    <location>
        <begin position="659"/>
        <end position="680"/>
    </location>
</feature>
<dbReference type="FunFam" id="1.25.40.20:FF:000045">
    <property type="entry name" value="Ankyrin repeat and BTB/POZ domain-containing protein 2"/>
    <property type="match status" value="1"/>
</dbReference>
<protein>
    <submittedName>
        <fullName evidence="6">Ankyrin repeat and BTB domain containing 2</fullName>
    </submittedName>
</protein>
<dbReference type="PROSITE" id="PS50297">
    <property type="entry name" value="ANK_REP_REGION"/>
    <property type="match status" value="2"/>
</dbReference>
<dbReference type="PROSITE" id="PS50097">
    <property type="entry name" value="BTB"/>
    <property type="match status" value="1"/>
</dbReference>
<dbReference type="Pfam" id="PF00023">
    <property type="entry name" value="Ank"/>
    <property type="match status" value="1"/>
</dbReference>
<dbReference type="InterPro" id="IPR009072">
    <property type="entry name" value="Histone-fold"/>
</dbReference>
<dbReference type="InterPro" id="IPR011333">
    <property type="entry name" value="SKP1/BTB/POZ_sf"/>
</dbReference>
<keyword evidence="2 3" id="KW-0040">ANK repeat</keyword>